<evidence type="ECO:0000259" key="1">
    <source>
        <dbReference type="SMART" id="SM00642"/>
    </source>
</evidence>
<dbReference type="AlphaFoldDB" id="A0A1H4AW49"/>
<dbReference type="GO" id="GO:0005975">
    <property type="term" value="P:carbohydrate metabolic process"/>
    <property type="evidence" value="ECO:0007669"/>
    <property type="project" value="InterPro"/>
</dbReference>
<reference evidence="3" key="1">
    <citation type="submission" date="2016-10" db="EMBL/GenBank/DDBJ databases">
        <authorList>
            <person name="Varghese N."/>
            <person name="Submissions S."/>
        </authorList>
    </citation>
    <scope>NUCLEOTIDE SEQUENCE [LARGE SCALE GENOMIC DNA]</scope>
    <source>
        <strain evidence="3">DSM 23920</strain>
    </source>
</reference>
<dbReference type="STRING" id="408074.SAMN05660909_01802"/>
<proteinExistence type="predicted"/>
<sequence length="564" mass="65276">MFKKELINTGYLLWIIYCLYSCRQSAPFNNTTPAWYKNEFIYNLDVKTFKDSDGNGTGDFKGLTEQLDYLRSLGVTTLWLAPFQPSPRQDDGYDVSDYYGIDPEVGDSTSFREFLEAAHRRQMRVIMDVVLNHSSIEHPWFRQSRDSSSPKHNWYLWSARRPKDWDKGSGFPGVENETWTRDSVTGQYFFHRFYHFEPDLNFQNPEVVAASRQILGYWLEKGVDGFRLDAVPFIIADPRKSAAHPEHDFDILHQLVRSVKDRHPSAVLLGEANVTPAENEDYFSEAKDGLDMMFNFYVNQYLFYAVASGNTKFLAEALDKTTRKPAVAQWAYFLRNHDEVDLGRLSRRQLQETYKELGPDTSMQLYGRGIRRRLAPMLGNNKQRLQMLYSLLFALPGTPVIRYGEEIGMGDTLVLKERLAIRTPMQWNNRKNGGFSIADSCIRPVISTGVYSYYNVNVATQLQDSASLLNHIRRMVSLRKRFPMIGAGYWEIVNTHSPQTLTLRYTDKKSTLITCFNFSDKPVQLRLDLPRETKLTNLYTGRKNVAGNQALALEPYGWRWYLLN</sequence>
<dbReference type="GO" id="GO:0016740">
    <property type="term" value="F:transferase activity"/>
    <property type="evidence" value="ECO:0007669"/>
    <property type="project" value="UniProtKB-KW"/>
</dbReference>
<dbReference type="Gene3D" id="3.20.20.80">
    <property type="entry name" value="Glycosidases"/>
    <property type="match status" value="1"/>
</dbReference>
<dbReference type="OrthoDB" id="9806009at2"/>
<dbReference type="Gene3D" id="3.90.400.10">
    <property type="entry name" value="Oligo-1,6-glucosidase, Domain 2"/>
    <property type="match status" value="1"/>
</dbReference>
<keyword evidence="2" id="KW-0808">Transferase</keyword>
<organism evidence="2 3">
    <name type="scientific">Chitinophaga terrae</name>
    <name type="common">ex Kim and Jung 2007</name>
    <dbReference type="NCBI Taxonomy" id="408074"/>
    <lineage>
        <taxon>Bacteria</taxon>
        <taxon>Pseudomonadati</taxon>
        <taxon>Bacteroidota</taxon>
        <taxon>Chitinophagia</taxon>
        <taxon>Chitinophagales</taxon>
        <taxon>Chitinophagaceae</taxon>
        <taxon>Chitinophaga</taxon>
    </lineage>
</organism>
<protein>
    <submittedName>
        <fullName evidence="2">Maltose alpha-D-glucosyltransferase/ alpha-amylase</fullName>
    </submittedName>
</protein>
<keyword evidence="3" id="KW-1185">Reference proteome</keyword>
<evidence type="ECO:0000313" key="3">
    <source>
        <dbReference type="Proteomes" id="UP000199656"/>
    </source>
</evidence>
<feature type="domain" description="Glycosyl hydrolase family 13 catalytic" evidence="1">
    <location>
        <begin position="43"/>
        <end position="422"/>
    </location>
</feature>
<name>A0A1H4AW49_9BACT</name>
<dbReference type="InterPro" id="IPR045857">
    <property type="entry name" value="O16G_dom_2"/>
</dbReference>
<dbReference type="CDD" id="cd11334">
    <property type="entry name" value="AmyAc_TreS"/>
    <property type="match status" value="1"/>
</dbReference>
<dbReference type="PANTHER" id="PTHR10357">
    <property type="entry name" value="ALPHA-AMYLASE FAMILY MEMBER"/>
    <property type="match status" value="1"/>
</dbReference>
<dbReference type="EMBL" id="FNRL01000006">
    <property type="protein sequence ID" value="SEA40087.1"/>
    <property type="molecule type" value="Genomic_DNA"/>
</dbReference>
<dbReference type="PANTHER" id="PTHR10357:SF219">
    <property type="entry name" value="MALTOSE ALPHA-D-GLUCOSYLTRANSFERASE"/>
    <property type="match status" value="1"/>
</dbReference>
<evidence type="ECO:0000313" key="2">
    <source>
        <dbReference type="EMBL" id="SEA40087.1"/>
    </source>
</evidence>
<dbReference type="SUPFAM" id="SSF51011">
    <property type="entry name" value="Glycosyl hydrolase domain"/>
    <property type="match status" value="1"/>
</dbReference>
<dbReference type="Proteomes" id="UP000199656">
    <property type="component" value="Unassembled WGS sequence"/>
</dbReference>
<dbReference type="RefSeq" id="WP_089760798.1">
    <property type="nucleotide sequence ID" value="NZ_BKAT01000009.1"/>
</dbReference>
<dbReference type="InterPro" id="IPR006047">
    <property type="entry name" value="GH13_cat_dom"/>
</dbReference>
<gene>
    <name evidence="2" type="ORF">SAMN05660909_01802</name>
</gene>
<dbReference type="InterPro" id="IPR017853">
    <property type="entry name" value="GH"/>
</dbReference>
<accession>A0A1H4AW49</accession>
<dbReference type="SMART" id="SM00642">
    <property type="entry name" value="Aamy"/>
    <property type="match status" value="1"/>
</dbReference>
<dbReference type="SUPFAM" id="SSF51445">
    <property type="entry name" value="(Trans)glycosidases"/>
    <property type="match status" value="1"/>
</dbReference>
<dbReference type="Pfam" id="PF00128">
    <property type="entry name" value="Alpha-amylase"/>
    <property type="match status" value="2"/>
</dbReference>